<dbReference type="RefSeq" id="WP_189864255.1">
    <property type="nucleotide sequence ID" value="NZ_BMVW01000014.1"/>
</dbReference>
<evidence type="ECO:0000313" key="3">
    <source>
        <dbReference type="EMBL" id="GGZ30442.1"/>
    </source>
</evidence>
<evidence type="ECO:0000256" key="2">
    <source>
        <dbReference type="SAM" id="SignalP"/>
    </source>
</evidence>
<sequence length="90" mass="9017">MNTTIARSVTLALAAAAIALAAVGTASADTNKSQQTSNISGPTAPVLSPGTGPGDNHQSSQQAMIKRHTSNWSVIDYIEAPSLSGVAVGL</sequence>
<dbReference type="AlphaFoldDB" id="A0A918Q1C3"/>
<feature type="signal peptide" evidence="2">
    <location>
        <begin position="1"/>
        <end position="28"/>
    </location>
</feature>
<feature type="region of interest" description="Disordered" evidence="1">
    <location>
        <begin position="27"/>
        <end position="65"/>
    </location>
</feature>
<reference evidence="3" key="2">
    <citation type="submission" date="2020-09" db="EMBL/GenBank/DDBJ databases">
        <authorList>
            <person name="Sun Q."/>
            <person name="Ohkuma M."/>
        </authorList>
    </citation>
    <scope>NUCLEOTIDE SEQUENCE</scope>
    <source>
        <strain evidence="3">JCM 4815</strain>
    </source>
</reference>
<protein>
    <recommendedName>
        <fullName evidence="5">Secreted protein</fullName>
    </recommendedName>
</protein>
<proteinExistence type="predicted"/>
<accession>A0A918Q1C3</accession>
<feature type="chain" id="PRO_5036835464" description="Secreted protein" evidence="2">
    <location>
        <begin position="29"/>
        <end position="90"/>
    </location>
</feature>
<evidence type="ECO:0000256" key="1">
    <source>
        <dbReference type="SAM" id="MobiDB-lite"/>
    </source>
</evidence>
<organism evidence="3 4">
    <name type="scientific">Streptomyces poonensis</name>
    <dbReference type="NCBI Taxonomy" id="68255"/>
    <lineage>
        <taxon>Bacteria</taxon>
        <taxon>Bacillati</taxon>
        <taxon>Actinomycetota</taxon>
        <taxon>Actinomycetes</taxon>
        <taxon>Kitasatosporales</taxon>
        <taxon>Streptomycetaceae</taxon>
        <taxon>Streptomyces</taxon>
    </lineage>
</organism>
<evidence type="ECO:0008006" key="5">
    <source>
        <dbReference type="Google" id="ProtNLM"/>
    </source>
</evidence>
<evidence type="ECO:0000313" key="4">
    <source>
        <dbReference type="Proteomes" id="UP000622166"/>
    </source>
</evidence>
<keyword evidence="2" id="KW-0732">Signal</keyword>
<feature type="compositionally biased region" description="Polar residues" evidence="1">
    <location>
        <begin position="29"/>
        <end position="41"/>
    </location>
</feature>
<comment type="caution">
    <text evidence="3">The sequence shown here is derived from an EMBL/GenBank/DDBJ whole genome shotgun (WGS) entry which is preliminary data.</text>
</comment>
<keyword evidence="4" id="KW-1185">Reference proteome</keyword>
<reference evidence="3" key="1">
    <citation type="journal article" date="2014" name="Int. J. Syst. Evol. Microbiol.">
        <title>Complete genome sequence of Corynebacterium casei LMG S-19264T (=DSM 44701T), isolated from a smear-ripened cheese.</title>
        <authorList>
            <consortium name="US DOE Joint Genome Institute (JGI-PGF)"/>
            <person name="Walter F."/>
            <person name="Albersmeier A."/>
            <person name="Kalinowski J."/>
            <person name="Ruckert C."/>
        </authorList>
    </citation>
    <scope>NUCLEOTIDE SEQUENCE</scope>
    <source>
        <strain evidence="3">JCM 4815</strain>
    </source>
</reference>
<dbReference type="Proteomes" id="UP000622166">
    <property type="component" value="Unassembled WGS sequence"/>
</dbReference>
<name>A0A918Q1C3_9ACTN</name>
<dbReference type="EMBL" id="BMVW01000014">
    <property type="protein sequence ID" value="GGZ30442.1"/>
    <property type="molecule type" value="Genomic_DNA"/>
</dbReference>
<gene>
    <name evidence="3" type="ORF">GCM10010365_58730</name>
</gene>